<feature type="region of interest" description="Disordered" evidence="1">
    <location>
        <begin position="336"/>
        <end position="357"/>
    </location>
</feature>
<gene>
    <name evidence="3" type="ORF">J3491_07320</name>
</gene>
<feature type="signal peptide" evidence="2">
    <location>
        <begin position="1"/>
        <end position="29"/>
    </location>
</feature>
<protein>
    <submittedName>
        <fullName evidence="3">Uncharacterized protein</fullName>
    </submittedName>
</protein>
<feature type="chain" id="PRO_5043610462" evidence="2">
    <location>
        <begin position="30"/>
        <end position="395"/>
    </location>
</feature>
<dbReference type="Proteomes" id="UP000664161">
    <property type="component" value="Unassembled WGS sequence"/>
</dbReference>
<dbReference type="RefSeq" id="WP_207969686.1">
    <property type="nucleotide sequence ID" value="NZ_JAGBKN010000013.1"/>
</dbReference>
<evidence type="ECO:0000256" key="1">
    <source>
        <dbReference type="SAM" id="MobiDB-lite"/>
    </source>
</evidence>
<proteinExistence type="predicted"/>
<evidence type="ECO:0000256" key="2">
    <source>
        <dbReference type="SAM" id="SignalP"/>
    </source>
</evidence>
<accession>A0AAW4INU2</accession>
<organism evidence="3 4">
    <name type="scientific">Psychrobacter halodurans</name>
    <dbReference type="NCBI Taxonomy" id="2818439"/>
    <lineage>
        <taxon>Bacteria</taxon>
        <taxon>Pseudomonadati</taxon>
        <taxon>Pseudomonadota</taxon>
        <taxon>Gammaproteobacteria</taxon>
        <taxon>Moraxellales</taxon>
        <taxon>Moraxellaceae</taxon>
        <taxon>Psychrobacter</taxon>
    </lineage>
</organism>
<comment type="caution">
    <text evidence="3">The sequence shown here is derived from an EMBL/GenBank/DDBJ whole genome shotgun (WGS) entry which is preliminary data.</text>
</comment>
<reference evidence="3 4" key="1">
    <citation type="submission" date="2021-03" db="EMBL/GenBank/DDBJ databases">
        <authorList>
            <person name="Shang D.-D."/>
            <person name="Du Z.-J."/>
            <person name="Chen G.-J."/>
        </authorList>
    </citation>
    <scope>NUCLEOTIDE SEQUENCE [LARGE SCALE GENOMIC DNA]</scope>
    <source>
        <strain evidence="3 4">F2608</strain>
    </source>
</reference>
<feature type="compositionally biased region" description="Polar residues" evidence="1">
    <location>
        <begin position="44"/>
        <end position="59"/>
    </location>
</feature>
<feature type="region of interest" description="Disordered" evidence="1">
    <location>
        <begin position="32"/>
        <end position="62"/>
    </location>
</feature>
<sequence>MQFRQKSKLACSMALGLLCVGISACQPPAADNTPLEDTAADAPTTESPNAPVPTTTDTPKLTEAKTPKALTKALVALSEETLKQQLICTKLHGTINAIDHKSQAESIYTVQRQIQTCLPSANNTEVLQLLIEYQAMYQRFLQFNPPTDSAAFFTVMNAVERGEKITVAQLKQVPPRVRYLIGLVMGRSDIEVRYIGAGNFEFYHNLTTMAEIFTPYLPDDQRDFIQRMAQDNQHKLWFDAAITIPFDTVVERAVFWEEFMTRYPDSYFYDDAKRLFTLYRYLLFFGSERTRWTDDEIRTLTQSANNRLLQQLASRPNSQLAKDAQTFLAFMQQTASERQQSYPIPASSERGGDDTNKDNIARYQLSRALHLALPQSVDSKDCLTGIVCIDAQAAA</sequence>
<dbReference type="AlphaFoldDB" id="A0AAW4INU2"/>
<evidence type="ECO:0000313" key="4">
    <source>
        <dbReference type="Proteomes" id="UP000664161"/>
    </source>
</evidence>
<dbReference type="PROSITE" id="PS51257">
    <property type="entry name" value="PROKAR_LIPOPROTEIN"/>
    <property type="match status" value="1"/>
</dbReference>
<dbReference type="EMBL" id="JAGBKN010000013">
    <property type="protein sequence ID" value="MBO1517143.1"/>
    <property type="molecule type" value="Genomic_DNA"/>
</dbReference>
<name>A0AAW4INU2_9GAMM</name>
<keyword evidence="4" id="KW-1185">Reference proteome</keyword>
<evidence type="ECO:0000313" key="3">
    <source>
        <dbReference type="EMBL" id="MBO1517143.1"/>
    </source>
</evidence>
<keyword evidence="2" id="KW-0732">Signal</keyword>